<evidence type="ECO:0000256" key="1">
    <source>
        <dbReference type="SAM" id="Phobius"/>
    </source>
</evidence>
<dbReference type="InterPro" id="IPR053008">
    <property type="entry name" value="Phomopsin_biosynth_assoc"/>
</dbReference>
<dbReference type="OrthoDB" id="3501153at2759"/>
<organism evidence="2 3">
    <name type="scientific">Karstenula rhodostoma CBS 690.94</name>
    <dbReference type="NCBI Taxonomy" id="1392251"/>
    <lineage>
        <taxon>Eukaryota</taxon>
        <taxon>Fungi</taxon>
        <taxon>Dikarya</taxon>
        <taxon>Ascomycota</taxon>
        <taxon>Pezizomycotina</taxon>
        <taxon>Dothideomycetes</taxon>
        <taxon>Pleosporomycetidae</taxon>
        <taxon>Pleosporales</taxon>
        <taxon>Massarineae</taxon>
        <taxon>Didymosphaeriaceae</taxon>
        <taxon>Karstenula</taxon>
    </lineage>
</organism>
<name>A0A9P4UEF1_9PLEO</name>
<sequence length="235" mass="27002">MDSHEHSKRTTLCDEEKFKDFSDVDSDDTPLVQHRSRSRFFHPVIIILSAVLVLIPLVYFTVATPKRGLKYDQCGTTADEARARGCVFEITGFTWLPIECRDTETEDEFLEYLSANELNIYRDTNYTDIVPIEEVRLGNGPGFFVGQQYHVTHCQFLLRKLHRAQMSGRMIDGQIMPTHHTVHCSEQTLSVVRNPEWRADAIQLSYTKFPYCGKPGGYNVGWDQKHGRPTAWTDA</sequence>
<reference evidence="2" key="1">
    <citation type="journal article" date="2020" name="Stud. Mycol.">
        <title>101 Dothideomycetes genomes: a test case for predicting lifestyles and emergence of pathogens.</title>
        <authorList>
            <person name="Haridas S."/>
            <person name="Albert R."/>
            <person name="Binder M."/>
            <person name="Bloem J."/>
            <person name="Labutti K."/>
            <person name="Salamov A."/>
            <person name="Andreopoulos B."/>
            <person name="Baker S."/>
            <person name="Barry K."/>
            <person name="Bills G."/>
            <person name="Bluhm B."/>
            <person name="Cannon C."/>
            <person name="Castanera R."/>
            <person name="Culley D."/>
            <person name="Daum C."/>
            <person name="Ezra D."/>
            <person name="Gonzalez J."/>
            <person name="Henrissat B."/>
            <person name="Kuo A."/>
            <person name="Liang C."/>
            <person name="Lipzen A."/>
            <person name="Lutzoni F."/>
            <person name="Magnuson J."/>
            <person name="Mondo S."/>
            <person name="Nolan M."/>
            <person name="Ohm R."/>
            <person name="Pangilinan J."/>
            <person name="Park H.-J."/>
            <person name="Ramirez L."/>
            <person name="Alfaro M."/>
            <person name="Sun H."/>
            <person name="Tritt A."/>
            <person name="Yoshinaga Y."/>
            <person name="Zwiers L.-H."/>
            <person name="Turgeon B."/>
            <person name="Goodwin S."/>
            <person name="Spatafora J."/>
            <person name="Crous P."/>
            <person name="Grigoriev I."/>
        </authorList>
    </citation>
    <scope>NUCLEOTIDE SEQUENCE</scope>
    <source>
        <strain evidence="2">CBS 690.94</strain>
    </source>
</reference>
<dbReference type="PANTHER" id="PTHR35896">
    <property type="entry name" value="IG-LIKE DOMAIN-CONTAINING PROTEIN"/>
    <property type="match status" value="1"/>
</dbReference>
<dbReference type="Proteomes" id="UP000799764">
    <property type="component" value="Unassembled WGS sequence"/>
</dbReference>
<dbReference type="PANTHER" id="PTHR35896:SF3">
    <property type="entry name" value="MAJOR FACILITATOR SUPERFAMILY TRANSPORTER"/>
    <property type="match status" value="1"/>
</dbReference>
<keyword evidence="1" id="KW-0812">Transmembrane</keyword>
<keyword evidence="1" id="KW-1133">Transmembrane helix</keyword>
<gene>
    <name evidence="2" type="ORF">P171DRAFT_470668</name>
</gene>
<keyword evidence="1" id="KW-0472">Membrane</keyword>
<dbReference type="EMBL" id="MU001496">
    <property type="protein sequence ID" value="KAF2447381.1"/>
    <property type="molecule type" value="Genomic_DNA"/>
</dbReference>
<accession>A0A9P4UEF1</accession>
<evidence type="ECO:0000313" key="2">
    <source>
        <dbReference type="EMBL" id="KAF2447381.1"/>
    </source>
</evidence>
<comment type="caution">
    <text evidence="2">The sequence shown here is derived from an EMBL/GenBank/DDBJ whole genome shotgun (WGS) entry which is preliminary data.</text>
</comment>
<protein>
    <submittedName>
        <fullName evidence="2">Uncharacterized protein</fullName>
    </submittedName>
</protein>
<keyword evidence="3" id="KW-1185">Reference proteome</keyword>
<proteinExistence type="predicted"/>
<feature type="transmembrane region" description="Helical" evidence="1">
    <location>
        <begin position="40"/>
        <end position="62"/>
    </location>
</feature>
<dbReference type="AlphaFoldDB" id="A0A9P4UEF1"/>
<evidence type="ECO:0000313" key="3">
    <source>
        <dbReference type="Proteomes" id="UP000799764"/>
    </source>
</evidence>